<dbReference type="PANTHER" id="PTHR46525:SF2">
    <property type="entry name" value="EMB|CAB72159.1"/>
    <property type="match status" value="1"/>
</dbReference>
<keyword evidence="3" id="KW-1185">Reference proteome</keyword>
<reference evidence="2 3" key="1">
    <citation type="journal article" date="2018" name="Mol. Plant">
        <title>The genome of Artemisia annua provides insight into the evolution of Asteraceae family and artemisinin biosynthesis.</title>
        <authorList>
            <person name="Shen Q."/>
            <person name="Zhang L."/>
            <person name="Liao Z."/>
            <person name="Wang S."/>
            <person name="Yan T."/>
            <person name="Shi P."/>
            <person name="Liu M."/>
            <person name="Fu X."/>
            <person name="Pan Q."/>
            <person name="Wang Y."/>
            <person name="Lv Z."/>
            <person name="Lu X."/>
            <person name="Zhang F."/>
            <person name="Jiang W."/>
            <person name="Ma Y."/>
            <person name="Chen M."/>
            <person name="Hao X."/>
            <person name="Li L."/>
            <person name="Tang Y."/>
            <person name="Lv G."/>
            <person name="Zhou Y."/>
            <person name="Sun X."/>
            <person name="Brodelius P.E."/>
            <person name="Rose J.K.C."/>
            <person name="Tang K."/>
        </authorList>
    </citation>
    <scope>NUCLEOTIDE SEQUENCE [LARGE SCALE GENOMIC DNA]</scope>
    <source>
        <strain evidence="3">cv. Huhao1</strain>
        <tissue evidence="2">Leaf</tissue>
    </source>
</reference>
<dbReference type="AlphaFoldDB" id="A0A2U1PSV8"/>
<comment type="caution">
    <text evidence="2">The sequence shown here is derived from an EMBL/GenBank/DDBJ whole genome shotgun (WGS) entry which is preliminary data.</text>
</comment>
<accession>A0A2U1PSV8</accession>
<dbReference type="InterPro" id="IPR007608">
    <property type="entry name" value="Senescence_reg_S40"/>
</dbReference>
<dbReference type="STRING" id="35608.A0A2U1PSV8"/>
<proteinExistence type="inferred from homology"/>
<dbReference type="EMBL" id="PKPP01000773">
    <property type="protein sequence ID" value="PWA88840.1"/>
    <property type="molecule type" value="Genomic_DNA"/>
</dbReference>
<name>A0A2U1PSV8_ARTAN</name>
<evidence type="ECO:0000313" key="2">
    <source>
        <dbReference type="EMBL" id="PWA88840.1"/>
    </source>
</evidence>
<evidence type="ECO:0000256" key="1">
    <source>
        <dbReference type="ARBA" id="ARBA00034773"/>
    </source>
</evidence>
<comment type="similarity">
    <text evidence="1">Belongs to the senescence regulator S40 family.</text>
</comment>
<dbReference type="Pfam" id="PF04520">
    <property type="entry name" value="Senescence_reg"/>
    <property type="match status" value="1"/>
</dbReference>
<dbReference type="GO" id="GO:0010150">
    <property type="term" value="P:leaf senescence"/>
    <property type="evidence" value="ECO:0007669"/>
    <property type="project" value="UniProtKB-ARBA"/>
</dbReference>
<sequence length="157" mass="17648">MASSPRYLTGKTFRSFPGDQTTVNSVADLTFEFNEFDIWNVTPSPSPKPARELRKPAREARKPVVSSVPVDVPNWSMILKKDDHRTVYSDEEEEGAWGACSMVPPHEYLATVRVASCSVHEGVGRTLKGRDLSRVRNAVWKQIGTMQAEEICDSEHR</sequence>
<protein>
    <submittedName>
        <fullName evidence="2">Senescence regulator</fullName>
    </submittedName>
</protein>
<gene>
    <name evidence="2" type="ORF">CTI12_AA117370</name>
</gene>
<dbReference type="Proteomes" id="UP000245207">
    <property type="component" value="Unassembled WGS sequence"/>
</dbReference>
<dbReference type="OrthoDB" id="1917735at2759"/>
<evidence type="ECO:0000313" key="3">
    <source>
        <dbReference type="Proteomes" id="UP000245207"/>
    </source>
</evidence>
<dbReference type="PANTHER" id="PTHR46525">
    <property type="entry name" value="EMB|CAB72159.1"/>
    <property type="match status" value="1"/>
</dbReference>
<organism evidence="2 3">
    <name type="scientific">Artemisia annua</name>
    <name type="common">Sweet wormwood</name>
    <dbReference type="NCBI Taxonomy" id="35608"/>
    <lineage>
        <taxon>Eukaryota</taxon>
        <taxon>Viridiplantae</taxon>
        <taxon>Streptophyta</taxon>
        <taxon>Embryophyta</taxon>
        <taxon>Tracheophyta</taxon>
        <taxon>Spermatophyta</taxon>
        <taxon>Magnoliopsida</taxon>
        <taxon>eudicotyledons</taxon>
        <taxon>Gunneridae</taxon>
        <taxon>Pentapetalae</taxon>
        <taxon>asterids</taxon>
        <taxon>campanulids</taxon>
        <taxon>Asterales</taxon>
        <taxon>Asteraceae</taxon>
        <taxon>Asteroideae</taxon>
        <taxon>Anthemideae</taxon>
        <taxon>Artemisiinae</taxon>
        <taxon>Artemisia</taxon>
    </lineage>
</organism>